<feature type="signal peptide" evidence="2">
    <location>
        <begin position="1"/>
        <end position="25"/>
    </location>
</feature>
<dbReference type="EMBL" id="CAMAPF010000948">
    <property type="protein sequence ID" value="CAH9127916.1"/>
    <property type="molecule type" value="Genomic_DNA"/>
</dbReference>
<dbReference type="InterPro" id="IPR057713">
    <property type="entry name" value="DUF7953"/>
</dbReference>
<feature type="transmembrane region" description="Helical" evidence="1">
    <location>
        <begin position="161"/>
        <end position="183"/>
    </location>
</feature>
<reference evidence="4" key="1">
    <citation type="submission" date="2022-07" db="EMBL/GenBank/DDBJ databases">
        <authorList>
            <person name="Macas J."/>
            <person name="Novak P."/>
            <person name="Neumann P."/>
        </authorList>
    </citation>
    <scope>NUCLEOTIDE SEQUENCE</scope>
</reference>
<keyword evidence="1" id="KW-0472">Membrane</keyword>
<dbReference type="AlphaFoldDB" id="A0AAV0EXE4"/>
<proteinExistence type="predicted"/>
<protein>
    <recommendedName>
        <fullName evidence="3">DUF7953 domain-containing protein</fullName>
    </recommendedName>
</protein>
<keyword evidence="1" id="KW-0812">Transmembrane</keyword>
<accession>A0AAV0EXE4</accession>
<gene>
    <name evidence="4" type="ORF">CEPIT_LOCUS28691</name>
</gene>
<feature type="chain" id="PRO_5043471420" description="DUF7953 domain-containing protein" evidence="2">
    <location>
        <begin position="26"/>
        <end position="221"/>
    </location>
</feature>
<dbReference type="PANTHER" id="PTHR33780">
    <property type="entry name" value="EXPRESSED PROTEIN"/>
    <property type="match status" value="1"/>
</dbReference>
<keyword evidence="1" id="KW-1133">Transmembrane helix</keyword>
<organism evidence="4 5">
    <name type="scientific">Cuscuta epithymum</name>
    <dbReference type="NCBI Taxonomy" id="186058"/>
    <lineage>
        <taxon>Eukaryota</taxon>
        <taxon>Viridiplantae</taxon>
        <taxon>Streptophyta</taxon>
        <taxon>Embryophyta</taxon>
        <taxon>Tracheophyta</taxon>
        <taxon>Spermatophyta</taxon>
        <taxon>Magnoliopsida</taxon>
        <taxon>eudicotyledons</taxon>
        <taxon>Gunneridae</taxon>
        <taxon>Pentapetalae</taxon>
        <taxon>asterids</taxon>
        <taxon>lamiids</taxon>
        <taxon>Solanales</taxon>
        <taxon>Convolvulaceae</taxon>
        <taxon>Cuscuteae</taxon>
        <taxon>Cuscuta</taxon>
        <taxon>Cuscuta subgen. Cuscuta</taxon>
    </lineage>
</organism>
<dbReference type="PANTHER" id="PTHR33780:SF3">
    <property type="entry name" value="EXPRESSED PROTEIN"/>
    <property type="match status" value="1"/>
</dbReference>
<comment type="caution">
    <text evidence="4">The sequence shown here is derived from an EMBL/GenBank/DDBJ whole genome shotgun (WGS) entry which is preliminary data.</text>
</comment>
<keyword evidence="2" id="KW-0732">Signal</keyword>
<name>A0AAV0EXE4_9ASTE</name>
<evidence type="ECO:0000256" key="2">
    <source>
        <dbReference type="SAM" id="SignalP"/>
    </source>
</evidence>
<dbReference type="Proteomes" id="UP001152523">
    <property type="component" value="Unassembled WGS sequence"/>
</dbReference>
<evidence type="ECO:0000256" key="1">
    <source>
        <dbReference type="SAM" id="Phobius"/>
    </source>
</evidence>
<dbReference type="Pfam" id="PF25829">
    <property type="entry name" value="DUF7953"/>
    <property type="match status" value="1"/>
</dbReference>
<evidence type="ECO:0000313" key="5">
    <source>
        <dbReference type="Proteomes" id="UP001152523"/>
    </source>
</evidence>
<keyword evidence="5" id="KW-1185">Reference proteome</keyword>
<sequence>MTRSRSRAPIVSFFLFCGLPELLTAAVVTLDSIQIYETHEFLGLEPTIYFQCKGENQTTLPDVKRKGVLYSFKGEESWQPLAELPSKKCKRCGFYEEDTMKPHDVFDEWEFCASDFSSTDGKYIHFKEKELNATFLCPECIPPVVAAPYHPSPSNEKEMHWALVVVIAALVSVVFVLSAVTLYKFWQRRKRQQEQARFLRLFEGDDDIEDELGISPLSHVT</sequence>
<feature type="domain" description="DUF7953" evidence="3">
    <location>
        <begin position="25"/>
        <end position="138"/>
    </location>
</feature>
<evidence type="ECO:0000259" key="3">
    <source>
        <dbReference type="Pfam" id="PF25829"/>
    </source>
</evidence>
<evidence type="ECO:0000313" key="4">
    <source>
        <dbReference type="EMBL" id="CAH9127916.1"/>
    </source>
</evidence>